<comment type="similarity">
    <text evidence="2">Belongs to the VirD4/TraG family.</text>
</comment>
<keyword evidence="8" id="KW-1185">Reference proteome</keyword>
<evidence type="ECO:0000313" key="8">
    <source>
        <dbReference type="Proteomes" id="UP000887104"/>
    </source>
</evidence>
<reference evidence="7" key="1">
    <citation type="submission" date="2021-05" db="EMBL/GenBank/DDBJ databases">
        <title>Molecular characterization for Shewanella algae harboring chromosomal blaOXA-55-like strains isolated from clinical and environment sample.</title>
        <authorList>
            <person name="Ohama Y."/>
            <person name="Aoki K."/>
            <person name="Harada S."/>
            <person name="Moriya K."/>
            <person name="Ishii Y."/>
            <person name="Tateda K."/>
        </authorList>
    </citation>
    <scope>NUCLEOTIDE SEQUENCE</scope>
    <source>
        <strain evidence="7">JCM 11563</strain>
    </source>
</reference>
<gene>
    <name evidence="7" type="ORF">TUM4438_45650</name>
</gene>
<dbReference type="Proteomes" id="UP000887104">
    <property type="component" value="Unassembled WGS sequence"/>
</dbReference>
<dbReference type="SUPFAM" id="SSF52540">
    <property type="entry name" value="P-loop containing nucleoside triphosphate hydrolases"/>
    <property type="match status" value="1"/>
</dbReference>
<accession>A0ABQ4PS31</accession>
<evidence type="ECO:0008006" key="9">
    <source>
        <dbReference type="Google" id="ProtNLM"/>
    </source>
</evidence>
<dbReference type="InterPro" id="IPR051539">
    <property type="entry name" value="T4SS-coupling_protein"/>
</dbReference>
<keyword evidence="3" id="KW-1003">Cell membrane</keyword>
<keyword evidence="5" id="KW-1133">Transmembrane helix</keyword>
<dbReference type="EMBL" id="BPEY01000203">
    <property type="protein sequence ID" value="GIU52584.1"/>
    <property type="molecule type" value="Genomic_DNA"/>
</dbReference>
<comment type="caution">
    <text evidence="7">The sequence shown here is derived from an EMBL/GenBank/DDBJ whole genome shotgun (WGS) entry which is preliminary data.</text>
</comment>
<name>A0ABQ4PS31_9GAMM</name>
<proteinExistence type="inferred from homology"/>
<evidence type="ECO:0000256" key="3">
    <source>
        <dbReference type="ARBA" id="ARBA00022475"/>
    </source>
</evidence>
<dbReference type="Gene3D" id="3.40.50.300">
    <property type="entry name" value="P-loop containing nucleotide triphosphate hydrolases"/>
    <property type="match status" value="1"/>
</dbReference>
<dbReference type="PANTHER" id="PTHR37937">
    <property type="entry name" value="CONJUGATIVE TRANSFER: DNA TRANSPORT"/>
    <property type="match status" value="1"/>
</dbReference>
<dbReference type="RefSeq" id="WP_220783539.1">
    <property type="nucleotide sequence ID" value="NZ_BPEY01000203.1"/>
</dbReference>
<keyword evidence="6" id="KW-0472">Membrane</keyword>
<sequence length="409" mass="46692">MEKAKKIFISVPSDTVTITFPQEYNSWDDILSTGNDDKELEHIVCIGRCRTGKTTSLVIPTLLNWQHSAIISDFTSELWPTTAGYRATLGDVLRFAPLGQCSARWNPFEELRMGTDNEAKDIDMLCSCIMPKLDDHNEKVIFKVFAELVTYFIEQCKQRQETPTFPRLANLNLTELLYELYADSVHGSQAPENIEQDTIIQAISNALAPYSHPSLAITMSHSDFSVKKLNQRDKPISLYMMARPWEMPVLGPIFKLLIAMTTHMLTDKELSSHAKFTLLGMMDEYPTLRGMGSWQKNLPLMLESKIKFCFITQDINQINKHCAEDEMLTRHCHMQIAFTPISLSTANHMLNHGDHSLSMRDCMNMSPSTNTNHGEMLIYTRGKSLIRAQQFFYFDDDELLTRSEIQAPS</sequence>
<evidence type="ECO:0000256" key="1">
    <source>
        <dbReference type="ARBA" id="ARBA00004651"/>
    </source>
</evidence>
<dbReference type="PANTHER" id="PTHR37937:SF1">
    <property type="entry name" value="CONJUGATIVE TRANSFER: DNA TRANSPORT"/>
    <property type="match status" value="1"/>
</dbReference>
<protein>
    <recommendedName>
        <fullName evidence="9">Type IV secretory system conjugative DNA transfer family protein</fullName>
    </recommendedName>
</protein>
<evidence type="ECO:0000256" key="2">
    <source>
        <dbReference type="ARBA" id="ARBA00008806"/>
    </source>
</evidence>
<dbReference type="InterPro" id="IPR003688">
    <property type="entry name" value="TraG/VirD4"/>
</dbReference>
<keyword evidence="4" id="KW-0812">Transmembrane</keyword>
<evidence type="ECO:0000256" key="5">
    <source>
        <dbReference type="ARBA" id="ARBA00022989"/>
    </source>
</evidence>
<organism evidence="7 8">
    <name type="scientific">Shewanella sairae</name>
    <dbReference type="NCBI Taxonomy" id="190310"/>
    <lineage>
        <taxon>Bacteria</taxon>
        <taxon>Pseudomonadati</taxon>
        <taxon>Pseudomonadota</taxon>
        <taxon>Gammaproteobacteria</taxon>
        <taxon>Alteromonadales</taxon>
        <taxon>Shewanellaceae</taxon>
        <taxon>Shewanella</taxon>
    </lineage>
</organism>
<evidence type="ECO:0000256" key="4">
    <source>
        <dbReference type="ARBA" id="ARBA00022692"/>
    </source>
</evidence>
<dbReference type="Pfam" id="PF02534">
    <property type="entry name" value="T4SS-DNA_transf"/>
    <property type="match status" value="1"/>
</dbReference>
<evidence type="ECO:0000256" key="6">
    <source>
        <dbReference type="ARBA" id="ARBA00023136"/>
    </source>
</evidence>
<comment type="subcellular location">
    <subcellularLocation>
        <location evidence="1">Cell membrane</location>
        <topology evidence="1">Multi-pass membrane protein</topology>
    </subcellularLocation>
</comment>
<dbReference type="InterPro" id="IPR027417">
    <property type="entry name" value="P-loop_NTPase"/>
</dbReference>
<evidence type="ECO:0000313" key="7">
    <source>
        <dbReference type="EMBL" id="GIU52584.1"/>
    </source>
</evidence>